<comment type="caution">
    <text evidence="1">The sequence shown here is derived from an EMBL/GenBank/DDBJ whole genome shotgun (WGS) entry which is preliminary data.</text>
</comment>
<dbReference type="AlphaFoldDB" id="A0A922IBK4"/>
<reference evidence="1" key="2">
    <citation type="journal article" date="2022" name="Res Sq">
        <title>Comparative Genomics Reveals Insights into the Divergent Evolution of Astigmatic Mites and Household Pest Adaptations.</title>
        <authorList>
            <person name="Xiong Q."/>
            <person name="Wan A.T.-Y."/>
            <person name="Liu X.-Y."/>
            <person name="Fung C.S.-H."/>
            <person name="Xiao X."/>
            <person name="Malainual N."/>
            <person name="Hou J."/>
            <person name="Wang L."/>
            <person name="Wang M."/>
            <person name="Yang K."/>
            <person name="Cui Y."/>
            <person name="Leung E."/>
            <person name="Nong W."/>
            <person name="Shin S.-K."/>
            <person name="Au S."/>
            <person name="Jeong K.Y."/>
            <person name="Chew F.T."/>
            <person name="Hui J."/>
            <person name="Leung T.F."/>
            <person name="Tungtrongchitr A."/>
            <person name="Zhong N."/>
            <person name="Liu Z."/>
            <person name="Tsui S."/>
        </authorList>
    </citation>
    <scope>NUCLEOTIDE SEQUENCE</scope>
    <source>
        <strain evidence="1">Derf</strain>
        <tissue evidence="1">Whole organism</tissue>
    </source>
</reference>
<sequence length="47" mass="5335">MFSRNIEPQSGLLNGTSLFQNDRDLKLPFKLVRGRFPVVLAFALTIN</sequence>
<keyword evidence="2" id="KW-1185">Reference proteome</keyword>
<name>A0A922IBK4_DERFA</name>
<evidence type="ECO:0000313" key="2">
    <source>
        <dbReference type="Proteomes" id="UP000790347"/>
    </source>
</evidence>
<dbReference type="EMBL" id="ASGP02000001">
    <property type="protein sequence ID" value="KAH9528454.1"/>
    <property type="molecule type" value="Genomic_DNA"/>
</dbReference>
<protein>
    <submittedName>
        <fullName evidence="1">Uncharacterized protein</fullName>
    </submittedName>
</protein>
<accession>A0A922IBK4</accession>
<evidence type="ECO:0000313" key="1">
    <source>
        <dbReference type="EMBL" id="KAH9528454.1"/>
    </source>
</evidence>
<organism evidence="1 2">
    <name type="scientific">Dermatophagoides farinae</name>
    <name type="common">American house dust mite</name>
    <dbReference type="NCBI Taxonomy" id="6954"/>
    <lineage>
        <taxon>Eukaryota</taxon>
        <taxon>Metazoa</taxon>
        <taxon>Ecdysozoa</taxon>
        <taxon>Arthropoda</taxon>
        <taxon>Chelicerata</taxon>
        <taxon>Arachnida</taxon>
        <taxon>Acari</taxon>
        <taxon>Acariformes</taxon>
        <taxon>Sarcoptiformes</taxon>
        <taxon>Astigmata</taxon>
        <taxon>Psoroptidia</taxon>
        <taxon>Analgoidea</taxon>
        <taxon>Pyroglyphidae</taxon>
        <taxon>Dermatophagoidinae</taxon>
        <taxon>Dermatophagoides</taxon>
    </lineage>
</organism>
<dbReference type="Proteomes" id="UP000790347">
    <property type="component" value="Unassembled WGS sequence"/>
</dbReference>
<reference evidence="1" key="1">
    <citation type="submission" date="2013-05" db="EMBL/GenBank/DDBJ databases">
        <authorList>
            <person name="Yim A.K.Y."/>
            <person name="Chan T.F."/>
            <person name="Ji K.M."/>
            <person name="Liu X.Y."/>
            <person name="Zhou J.W."/>
            <person name="Li R.Q."/>
            <person name="Yang K.Y."/>
            <person name="Li J."/>
            <person name="Li M."/>
            <person name="Law P.T.W."/>
            <person name="Wu Y.L."/>
            <person name="Cai Z.L."/>
            <person name="Qin H."/>
            <person name="Bao Y."/>
            <person name="Leung R.K.K."/>
            <person name="Ng P.K.S."/>
            <person name="Zou J."/>
            <person name="Zhong X.J."/>
            <person name="Ran P.X."/>
            <person name="Zhong N.S."/>
            <person name="Liu Z.G."/>
            <person name="Tsui S.K.W."/>
        </authorList>
    </citation>
    <scope>NUCLEOTIDE SEQUENCE</scope>
    <source>
        <strain evidence="1">Derf</strain>
        <tissue evidence="1">Whole organism</tissue>
    </source>
</reference>
<proteinExistence type="predicted"/>
<gene>
    <name evidence="1" type="ORF">DERF_002401</name>
</gene>